<evidence type="ECO:0000256" key="5">
    <source>
        <dbReference type="SAM" id="MobiDB-lite"/>
    </source>
</evidence>
<evidence type="ECO:0000313" key="8">
    <source>
        <dbReference type="EMBL" id="TCO46005.1"/>
    </source>
</evidence>
<dbReference type="EMBL" id="SLWR01000007">
    <property type="protein sequence ID" value="TCO46005.1"/>
    <property type="molecule type" value="Genomic_DNA"/>
</dbReference>
<keyword evidence="3" id="KW-0238">DNA-binding</keyword>
<proteinExistence type="inferred from homology"/>
<feature type="domain" description="Cas12f1-like TNB" evidence="7">
    <location>
        <begin position="292"/>
        <end position="355"/>
    </location>
</feature>
<evidence type="ECO:0000256" key="1">
    <source>
        <dbReference type="ARBA" id="ARBA00008761"/>
    </source>
</evidence>
<keyword evidence="9" id="KW-1185">Reference proteome</keyword>
<evidence type="ECO:0000256" key="3">
    <source>
        <dbReference type="ARBA" id="ARBA00023125"/>
    </source>
</evidence>
<dbReference type="NCBIfam" id="NF040570">
    <property type="entry name" value="guided_TnpB"/>
    <property type="match status" value="1"/>
</dbReference>
<feature type="region of interest" description="Disordered" evidence="5">
    <location>
        <begin position="362"/>
        <end position="383"/>
    </location>
</feature>
<comment type="caution">
    <text evidence="8">The sequence shown here is derived from an EMBL/GenBank/DDBJ whole genome shotgun (WGS) entry which is preliminary data.</text>
</comment>
<dbReference type="InterPro" id="IPR001959">
    <property type="entry name" value="Transposase"/>
</dbReference>
<reference evidence="8 9" key="1">
    <citation type="journal article" date="2015" name="Stand. Genomic Sci.">
        <title>Genomic Encyclopedia of Bacterial and Archaeal Type Strains, Phase III: the genomes of soil and plant-associated and newly described type strains.</title>
        <authorList>
            <person name="Whitman W.B."/>
            <person name="Woyke T."/>
            <person name="Klenk H.P."/>
            <person name="Zhou Y."/>
            <person name="Lilburn T.G."/>
            <person name="Beck B.J."/>
            <person name="De Vos P."/>
            <person name="Vandamme P."/>
            <person name="Eisen J.A."/>
            <person name="Garrity G."/>
            <person name="Hugenholtz P."/>
            <person name="Kyrpides N.C."/>
        </authorList>
    </citation>
    <scope>NUCLEOTIDE SEQUENCE [LARGE SCALE GENOMIC DNA]</scope>
    <source>
        <strain evidence="8 9">VKM Ac-2541</strain>
    </source>
</reference>
<gene>
    <name evidence="8" type="ORF">EV646_10725</name>
</gene>
<dbReference type="GO" id="GO:0032196">
    <property type="term" value="P:transposition"/>
    <property type="evidence" value="ECO:0007669"/>
    <property type="project" value="UniProtKB-KW"/>
</dbReference>
<evidence type="ECO:0000256" key="2">
    <source>
        <dbReference type="ARBA" id="ARBA00022578"/>
    </source>
</evidence>
<organism evidence="8 9">
    <name type="scientific">Kribbella antiqua</name>
    <dbReference type="NCBI Taxonomy" id="2512217"/>
    <lineage>
        <taxon>Bacteria</taxon>
        <taxon>Bacillati</taxon>
        <taxon>Actinomycetota</taxon>
        <taxon>Actinomycetes</taxon>
        <taxon>Propionibacteriales</taxon>
        <taxon>Kribbellaceae</taxon>
        <taxon>Kribbella</taxon>
    </lineage>
</organism>
<sequence length="383" mass="42889">MLEQCRHARYVWNLALEQWSMWTRDKAATPGYVEQARQLTEARAAFGWLRAGSQTVQQQALRDFDQAVRNFYAGTHRRPTWRKAGLHEGIRIVGPQASRVEQLNRKRARVLVPKVGWVKVRLSRAIPDAKSYRITCDRAGRWHIAFAVIPEPIPAPDTGEVVGVDRGVTVSAALSTGELLACPGLSDREQVRLKQLQRRLARCRRGSQRRLKVKAAIAKLRARAGDRRKDWVEKTSTDLARRYDVVRVEDLRIPQMTRRPKPKPDPARPGAYLANRRRAKAGLNRGILANGWGQLVTRLEDKAPGRVEKISPAYTSQTCSVCGHRAPENRENQAVFRCVACGHQANADVNAAINIAAGRAVSARRATPPRVSPKREPQLATSA</sequence>
<keyword evidence="4" id="KW-0233">DNA recombination</keyword>
<name>A0A4R2IT29_9ACTN</name>
<comment type="similarity">
    <text evidence="1">In the C-terminal section; belongs to the transposase 35 family.</text>
</comment>
<evidence type="ECO:0000313" key="9">
    <source>
        <dbReference type="Proteomes" id="UP000295573"/>
    </source>
</evidence>
<evidence type="ECO:0000259" key="7">
    <source>
        <dbReference type="Pfam" id="PF07282"/>
    </source>
</evidence>
<dbReference type="GO" id="GO:0003677">
    <property type="term" value="F:DNA binding"/>
    <property type="evidence" value="ECO:0007669"/>
    <property type="project" value="UniProtKB-KW"/>
</dbReference>
<dbReference type="InterPro" id="IPR010095">
    <property type="entry name" value="Cas12f1-like_TNB"/>
</dbReference>
<dbReference type="Pfam" id="PF01385">
    <property type="entry name" value="OrfB_IS605"/>
    <property type="match status" value="1"/>
</dbReference>
<dbReference type="Proteomes" id="UP000295573">
    <property type="component" value="Unassembled WGS sequence"/>
</dbReference>
<evidence type="ECO:0000259" key="6">
    <source>
        <dbReference type="Pfam" id="PF01385"/>
    </source>
</evidence>
<accession>A0A4R2IT29</accession>
<dbReference type="AlphaFoldDB" id="A0A4R2IT29"/>
<protein>
    <submittedName>
        <fullName evidence="8">Transposase</fullName>
    </submittedName>
</protein>
<dbReference type="GO" id="GO:0006310">
    <property type="term" value="P:DNA recombination"/>
    <property type="evidence" value="ECO:0007669"/>
    <property type="project" value="UniProtKB-KW"/>
</dbReference>
<evidence type="ECO:0000256" key="4">
    <source>
        <dbReference type="ARBA" id="ARBA00023172"/>
    </source>
</evidence>
<dbReference type="Pfam" id="PF07282">
    <property type="entry name" value="Cas12f1-like_TNB"/>
    <property type="match status" value="1"/>
</dbReference>
<feature type="domain" description="Probable transposase IS891/IS1136/IS1341" evidence="6">
    <location>
        <begin position="150"/>
        <end position="258"/>
    </location>
</feature>
<keyword evidence="2" id="KW-0815">Transposition</keyword>